<dbReference type="EMBL" id="FLQS01000054">
    <property type="protein sequence ID" value="SBS78472.1"/>
    <property type="molecule type" value="Genomic_DNA"/>
</dbReference>
<name>A0A1Y5PIF4_9MYCO</name>
<reference evidence="1" key="1">
    <citation type="submission" date="2016-03" db="EMBL/GenBank/DDBJ databases">
        <authorList>
            <person name="Ploux O."/>
        </authorList>
    </citation>
    <scope>NUCLEOTIDE SEQUENCE</scope>
    <source>
        <strain evidence="1">UC10</strain>
    </source>
</reference>
<accession>A0A1Y5PIF4</accession>
<organism evidence="1">
    <name type="scientific">uncultured Mycobacterium sp</name>
    <dbReference type="NCBI Taxonomy" id="171292"/>
    <lineage>
        <taxon>Bacteria</taxon>
        <taxon>Bacillati</taxon>
        <taxon>Actinomycetota</taxon>
        <taxon>Actinomycetes</taxon>
        <taxon>Mycobacteriales</taxon>
        <taxon>Mycobacteriaceae</taxon>
        <taxon>Mycobacterium</taxon>
        <taxon>environmental samples</taxon>
    </lineage>
</organism>
<proteinExistence type="predicted"/>
<gene>
    <name evidence="1" type="ORF">MHPYR_580033</name>
</gene>
<evidence type="ECO:0000313" key="1">
    <source>
        <dbReference type="EMBL" id="SBS78472.1"/>
    </source>
</evidence>
<sequence>MIFGHILRVCTGKQGVGLDFVRGRGYGRCRWLKYPAQAKQ</sequence>
<dbReference type="AlphaFoldDB" id="A0A1Y5PIF4"/>
<protein>
    <submittedName>
        <fullName evidence="1">Uncharacterized protein</fullName>
    </submittedName>
</protein>